<evidence type="ECO:0000256" key="2">
    <source>
        <dbReference type="ARBA" id="ARBA00023015"/>
    </source>
</evidence>
<keyword evidence="5" id="KW-0804">Transcription</keyword>
<evidence type="ECO:0000259" key="7">
    <source>
        <dbReference type="PROSITE" id="PS51519"/>
    </source>
</evidence>
<evidence type="ECO:0000256" key="4">
    <source>
        <dbReference type="ARBA" id="ARBA00023125"/>
    </source>
</evidence>
<evidence type="ECO:0000256" key="1">
    <source>
        <dbReference type="ARBA" id="ARBA00004049"/>
    </source>
</evidence>
<sequence>MAPSPSHSLKALVVFKNLMYPALIRTVHVYLLEEGVEEEVVEREYVFHKEGDYEEIGFCKILTLQSFCHSAQSEGQVNGVWVCIYVFSGDCLVDVHRIPSILSISRNPKLASIPTLAADLERISQLSRREDCIDPLKSPTEEVSEENNDNEHELKRNEDRFGLDLNCVPYMDSEDEESNQSAPGIVERKKRAAPKDIARLALEDLAKYFDLPIAEASKNLKIGLTVLKKKCREFGIPRWPHRKIKSLDGLIRDLQEEVKRQQEADKAAATVVAKRQRMIESEKESIERKPFMEIQRETKKFRQDIFKKRHRARVLENQCRTLSLF</sequence>
<accession>A0AA89AI43</accession>
<dbReference type="PANTHER" id="PTHR46373:SF12">
    <property type="entry name" value="PROTEIN RKD5"/>
    <property type="match status" value="1"/>
</dbReference>
<comment type="caution">
    <text evidence="8">The sequence shown here is derived from an EMBL/GenBank/DDBJ whole genome shotgun (WGS) entry which is preliminary data.</text>
</comment>
<dbReference type="AlphaFoldDB" id="A0AA89AI43"/>
<feature type="domain" description="RWP-RK" evidence="7">
    <location>
        <begin position="182"/>
        <end position="267"/>
    </location>
</feature>
<dbReference type="GO" id="GO:0003700">
    <property type="term" value="F:DNA-binding transcription factor activity"/>
    <property type="evidence" value="ECO:0007669"/>
    <property type="project" value="InterPro"/>
</dbReference>
<evidence type="ECO:0000313" key="8">
    <source>
        <dbReference type="EMBL" id="KAK3003193.1"/>
    </source>
</evidence>
<keyword evidence="2" id="KW-0805">Transcription regulation</keyword>
<organism evidence="8 9">
    <name type="scientific">Escallonia herrerae</name>
    <dbReference type="NCBI Taxonomy" id="1293975"/>
    <lineage>
        <taxon>Eukaryota</taxon>
        <taxon>Viridiplantae</taxon>
        <taxon>Streptophyta</taxon>
        <taxon>Embryophyta</taxon>
        <taxon>Tracheophyta</taxon>
        <taxon>Spermatophyta</taxon>
        <taxon>Magnoliopsida</taxon>
        <taxon>eudicotyledons</taxon>
        <taxon>Gunneridae</taxon>
        <taxon>Pentapetalae</taxon>
        <taxon>asterids</taxon>
        <taxon>campanulids</taxon>
        <taxon>Escalloniales</taxon>
        <taxon>Escalloniaceae</taxon>
        <taxon>Escallonia</taxon>
    </lineage>
</organism>
<dbReference type="PANTHER" id="PTHR46373">
    <property type="entry name" value="PROTEIN RKD4"/>
    <property type="match status" value="1"/>
</dbReference>
<evidence type="ECO:0000313" key="9">
    <source>
        <dbReference type="Proteomes" id="UP001188597"/>
    </source>
</evidence>
<dbReference type="EMBL" id="JAVXUP010002455">
    <property type="protein sequence ID" value="KAK3003193.1"/>
    <property type="molecule type" value="Genomic_DNA"/>
</dbReference>
<evidence type="ECO:0000256" key="3">
    <source>
        <dbReference type="ARBA" id="ARBA00023054"/>
    </source>
</evidence>
<protein>
    <recommendedName>
        <fullName evidence="7">RWP-RK domain-containing protein</fullName>
    </recommendedName>
</protein>
<dbReference type="PROSITE" id="PS51519">
    <property type="entry name" value="RWP_RK"/>
    <property type="match status" value="1"/>
</dbReference>
<name>A0AA89AI43_9ASTE</name>
<keyword evidence="6" id="KW-0539">Nucleus</keyword>
<keyword evidence="4" id="KW-0238">DNA-binding</keyword>
<dbReference type="InterPro" id="IPR003035">
    <property type="entry name" value="RWP-RK_dom"/>
</dbReference>
<dbReference type="Proteomes" id="UP001188597">
    <property type="component" value="Unassembled WGS sequence"/>
</dbReference>
<proteinExistence type="predicted"/>
<dbReference type="GO" id="GO:0003677">
    <property type="term" value="F:DNA binding"/>
    <property type="evidence" value="ECO:0007669"/>
    <property type="project" value="UniProtKB-KW"/>
</dbReference>
<dbReference type="InterPro" id="IPR044607">
    <property type="entry name" value="RKD-like"/>
</dbReference>
<evidence type="ECO:0000256" key="6">
    <source>
        <dbReference type="ARBA" id="ARBA00023242"/>
    </source>
</evidence>
<evidence type="ECO:0000256" key="5">
    <source>
        <dbReference type="ARBA" id="ARBA00023163"/>
    </source>
</evidence>
<keyword evidence="9" id="KW-1185">Reference proteome</keyword>
<gene>
    <name evidence="8" type="ORF">RJ639_018566</name>
</gene>
<dbReference type="Pfam" id="PF02042">
    <property type="entry name" value="RWP-RK"/>
    <property type="match status" value="1"/>
</dbReference>
<reference evidence="8" key="1">
    <citation type="submission" date="2022-12" db="EMBL/GenBank/DDBJ databases">
        <title>Draft genome assemblies for two species of Escallonia (Escalloniales).</title>
        <authorList>
            <person name="Chanderbali A."/>
            <person name="Dervinis C."/>
            <person name="Anghel I."/>
            <person name="Soltis D."/>
            <person name="Soltis P."/>
            <person name="Zapata F."/>
        </authorList>
    </citation>
    <scope>NUCLEOTIDE SEQUENCE</scope>
    <source>
        <strain evidence="8">UCBG64.0493</strain>
        <tissue evidence="8">Leaf</tissue>
    </source>
</reference>
<keyword evidence="3" id="KW-0175">Coiled coil</keyword>
<comment type="function">
    <text evidence="1">Putative transcription factor.</text>
</comment>